<gene>
    <name evidence="2" type="ORF">CTA1_9383</name>
</gene>
<name>A0A4U6X618_9PEZI</name>
<proteinExistence type="predicted"/>
<accession>A0A4U6X618</accession>
<dbReference type="Proteomes" id="UP000310108">
    <property type="component" value="Unassembled WGS sequence"/>
</dbReference>
<keyword evidence="3" id="KW-1185">Reference proteome</keyword>
<evidence type="ECO:0000313" key="2">
    <source>
        <dbReference type="EMBL" id="TKW50892.1"/>
    </source>
</evidence>
<dbReference type="AlphaFoldDB" id="A0A4U6X618"/>
<sequence>MALEDEHQLASSSSSSSHIMVSPSTTNTSHLANIAIQVSSRRNISNLSVTEFPSVTHFRRQGITHALFSLASAAEPEMR</sequence>
<reference evidence="2 3" key="1">
    <citation type="journal article" date="2019" name="PLoS ONE">
        <title>Comparative genome analysis indicates high evolutionary potential of pathogenicity genes in Colletotrichum tanaceti.</title>
        <authorList>
            <person name="Lelwala R.V."/>
            <person name="Korhonen P.K."/>
            <person name="Young N.D."/>
            <person name="Scott J.B."/>
            <person name="Ades P.A."/>
            <person name="Gasser R.B."/>
            <person name="Taylor P.W.J."/>
        </authorList>
    </citation>
    <scope>NUCLEOTIDE SEQUENCE [LARGE SCALE GENOMIC DNA]</scope>
    <source>
        <strain evidence="2">BRIP57314</strain>
    </source>
</reference>
<feature type="region of interest" description="Disordered" evidence="1">
    <location>
        <begin position="1"/>
        <end position="25"/>
    </location>
</feature>
<comment type="caution">
    <text evidence="2">The sequence shown here is derived from an EMBL/GenBank/DDBJ whole genome shotgun (WGS) entry which is preliminary data.</text>
</comment>
<protein>
    <submittedName>
        <fullName evidence="2">Uncharacterized protein</fullName>
    </submittedName>
</protein>
<evidence type="ECO:0000256" key="1">
    <source>
        <dbReference type="SAM" id="MobiDB-lite"/>
    </source>
</evidence>
<organism evidence="2 3">
    <name type="scientific">Colletotrichum tanaceti</name>
    <dbReference type="NCBI Taxonomy" id="1306861"/>
    <lineage>
        <taxon>Eukaryota</taxon>
        <taxon>Fungi</taxon>
        <taxon>Dikarya</taxon>
        <taxon>Ascomycota</taxon>
        <taxon>Pezizomycotina</taxon>
        <taxon>Sordariomycetes</taxon>
        <taxon>Hypocreomycetidae</taxon>
        <taxon>Glomerellales</taxon>
        <taxon>Glomerellaceae</taxon>
        <taxon>Colletotrichum</taxon>
        <taxon>Colletotrichum destructivum species complex</taxon>
    </lineage>
</organism>
<dbReference type="EMBL" id="PJEX01000351">
    <property type="protein sequence ID" value="TKW50892.1"/>
    <property type="molecule type" value="Genomic_DNA"/>
</dbReference>
<evidence type="ECO:0000313" key="3">
    <source>
        <dbReference type="Proteomes" id="UP000310108"/>
    </source>
</evidence>